<dbReference type="OrthoDB" id="425534at2759"/>
<dbReference type="InterPro" id="IPR029058">
    <property type="entry name" value="AB_hydrolase_fold"/>
</dbReference>
<evidence type="ECO:0000256" key="3">
    <source>
        <dbReference type="SAM" id="SignalP"/>
    </source>
</evidence>
<dbReference type="PANTHER" id="PTHR43248">
    <property type="entry name" value="2-SUCCINYL-6-HYDROXY-2,4-CYCLOHEXADIENE-1-CARBOXYLATE SYNTHASE"/>
    <property type="match status" value="1"/>
</dbReference>
<keyword evidence="3" id="KW-0732">Signal</keyword>
<keyword evidence="7" id="KW-1185">Reference proteome</keyword>
<dbReference type="Proteomes" id="UP001056384">
    <property type="component" value="Chromosome 1"/>
</dbReference>
<gene>
    <name evidence="6" type="ORF">Slin15195_G002050</name>
</gene>
<proteinExistence type="inferred from homology"/>
<dbReference type="InterPro" id="IPR051601">
    <property type="entry name" value="Serine_prot/Carboxylest_S33"/>
</dbReference>
<name>A0A9Q9AL98_9PEZI</name>
<sequence>MIWTTLLVGIPSLVLAASLVESRNDSPSISWSDCYNETISLRCANFSVPVDWDNPEGEHFDLFITKLPARDASTRIGNLFFSPGGPGEPPSDILVPGTSDLDLFLQKRSVPFFDLIAIDPRGAGRSNPVCCDPRLWNDLPSLFPESKAACDEMVAYWKMIGQDCLERTGPFLQFVDTMIAVKDFEAVRIVLGAEPMKFIGTSYGSQFGAQDAEVFPDNIRAMVLDGVLDHTQSRPVYNLETESGAFENGLNQFFKWCKSESACALHDETDIPAYFDRLIDRANAEPFQLDPQYCRDKRCKGPLNGYDIAVKALDFISFPNGEHGSPGFVGYSKMLKNASEHGRVEPFARHVFTSDADFAYSYTAITCADWTFSQENTTYAQYRNLMNLAKTASPHTRGGGEVWATKTSCQSWPVPPRNLPHDITTLKDSGKKLATPILMVNAFYDPATSYAWAVNLQRQLGDENAVLLSRNGIGHTSFAQHGAVSDAIDEYLINLVVPEAGTVLQNDGL</sequence>
<accession>A0A9Q9AL98</accession>
<evidence type="ECO:0000256" key="1">
    <source>
        <dbReference type="ARBA" id="ARBA00010088"/>
    </source>
</evidence>
<dbReference type="InterPro" id="IPR000073">
    <property type="entry name" value="AB_hydrolase_1"/>
</dbReference>
<evidence type="ECO:0000313" key="7">
    <source>
        <dbReference type="Proteomes" id="UP001056384"/>
    </source>
</evidence>
<feature type="domain" description="Peptidase S33 tripeptidyl aminopeptidase-like C-terminal" evidence="5">
    <location>
        <begin position="400"/>
        <end position="502"/>
    </location>
</feature>
<evidence type="ECO:0000256" key="2">
    <source>
        <dbReference type="ARBA" id="ARBA00022801"/>
    </source>
</evidence>
<evidence type="ECO:0000259" key="5">
    <source>
        <dbReference type="Pfam" id="PF08386"/>
    </source>
</evidence>
<reference evidence="6" key="1">
    <citation type="submission" date="2022-06" db="EMBL/GenBank/DDBJ databases">
        <title>Complete genome sequences of two strains of the flax pathogen Septoria linicola.</title>
        <authorList>
            <person name="Lapalu N."/>
            <person name="Simon A."/>
            <person name="Demenou B."/>
            <person name="Paumier D."/>
            <person name="Guillot M.-P."/>
            <person name="Gout L."/>
            <person name="Valade R."/>
        </authorList>
    </citation>
    <scope>NUCLEOTIDE SEQUENCE</scope>
    <source>
        <strain evidence="6">SE15195</strain>
    </source>
</reference>
<evidence type="ECO:0000259" key="4">
    <source>
        <dbReference type="Pfam" id="PF00561"/>
    </source>
</evidence>
<evidence type="ECO:0000313" key="6">
    <source>
        <dbReference type="EMBL" id="USW46886.1"/>
    </source>
</evidence>
<feature type="signal peptide" evidence="3">
    <location>
        <begin position="1"/>
        <end position="16"/>
    </location>
</feature>
<feature type="domain" description="AB hydrolase-1" evidence="4">
    <location>
        <begin position="113"/>
        <end position="236"/>
    </location>
</feature>
<dbReference type="Pfam" id="PF00561">
    <property type="entry name" value="Abhydrolase_1"/>
    <property type="match status" value="1"/>
</dbReference>
<keyword evidence="2 6" id="KW-0378">Hydrolase</keyword>
<keyword evidence="6" id="KW-0031">Aminopeptidase</keyword>
<dbReference type="EMBL" id="CP099418">
    <property type="protein sequence ID" value="USW46886.1"/>
    <property type="molecule type" value="Genomic_DNA"/>
</dbReference>
<dbReference type="PANTHER" id="PTHR43248:SF30">
    <property type="entry name" value="AB HYDROLASE-1 DOMAIN-CONTAINING PROTEIN"/>
    <property type="match status" value="1"/>
</dbReference>
<keyword evidence="6" id="KW-0645">Protease</keyword>
<feature type="chain" id="PRO_5040322482" evidence="3">
    <location>
        <begin position="17"/>
        <end position="509"/>
    </location>
</feature>
<dbReference type="AlphaFoldDB" id="A0A9Q9AL98"/>
<dbReference type="SUPFAM" id="SSF53474">
    <property type="entry name" value="alpha/beta-Hydrolases"/>
    <property type="match status" value="2"/>
</dbReference>
<dbReference type="Pfam" id="PF08386">
    <property type="entry name" value="Abhydrolase_4"/>
    <property type="match status" value="1"/>
</dbReference>
<comment type="similarity">
    <text evidence="1">Belongs to the peptidase S33 family.</text>
</comment>
<dbReference type="GO" id="GO:0004177">
    <property type="term" value="F:aminopeptidase activity"/>
    <property type="evidence" value="ECO:0007669"/>
    <property type="project" value="UniProtKB-KW"/>
</dbReference>
<dbReference type="Gene3D" id="3.40.50.1820">
    <property type="entry name" value="alpha/beta hydrolase"/>
    <property type="match status" value="1"/>
</dbReference>
<protein>
    <submittedName>
        <fullName evidence="6">Alpha/beta hydrolase-1, peptidase S33 tripeptidyl aminopeptidase-like protein</fullName>
    </submittedName>
</protein>
<dbReference type="InterPro" id="IPR013595">
    <property type="entry name" value="Pept_S33_TAP-like_C"/>
</dbReference>
<organism evidence="6 7">
    <name type="scientific">Septoria linicola</name>
    <dbReference type="NCBI Taxonomy" id="215465"/>
    <lineage>
        <taxon>Eukaryota</taxon>
        <taxon>Fungi</taxon>
        <taxon>Dikarya</taxon>
        <taxon>Ascomycota</taxon>
        <taxon>Pezizomycotina</taxon>
        <taxon>Dothideomycetes</taxon>
        <taxon>Dothideomycetidae</taxon>
        <taxon>Mycosphaerellales</taxon>
        <taxon>Mycosphaerellaceae</taxon>
        <taxon>Septoria</taxon>
    </lineage>
</organism>